<dbReference type="Pfam" id="PF21858">
    <property type="entry name" value="DUF6914"/>
    <property type="match status" value="1"/>
</dbReference>
<reference evidence="1" key="1">
    <citation type="submission" date="2014-01" db="EMBL/GenBank/DDBJ databases">
        <title>The genome of the white-rot fungus Pycnoporus cinnabarinus: a basidiomycete model with a versatile arsenal for lignocellulosic biomass breakdown.</title>
        <authorList>
            <person name="Levasseur A."/>
            <person name="Lomascolo A."/>
            <person name="Ruiz-Duenas F.J."/>
            <person name="Uzan E."/>
            <person name="Piumi F."/>
            <person name="Kues U."/>
            <person name="Ram A.F.J."/>
            <person name="Murat C."/>
            <person name="Haon M."/>
            <person name="Benoit I."/>
            <person name="Arfi Y."/>
            <person name="Chevret D."/>
            <person name="Drula E."/>
            <person name="Kwon M.J."/>
            <person name="Gouret P."/>
            <person name="Lesage-Meessen L."/>
            <person name="Lombard V."/>
            <person name="Mariette J."/>
            <person name="Noirot C."/>
            <person name="Park J."/>
            <person name="Patyshakuliyeva A."/>
            <person name="Wieneger R.A.B."/>
            <person name="Wosten H.A.B."/>
            <person name="Martin F."/>
            <person name="Coutinho P.M."/>
            <person name="de Vries R."/>
            <person name="Martinez A.T."/>
            <person name="Klopp C."/>
            <person name="Pontarotti P."/>
            <person name="Henrissat B."/>
            <person name="Record E."/>
        </authorList>
    </citation>
    <scope>NUCLEOTIDE SEQUENCE [LARGE SCALE GENOMIC DNA]</scope>
    <source>
        <strain evidence="1">BRFM137</strain>
    </source>
</reference>
<dbReference type="EMBL" id="CCBP010000121">
    <property type="protein sequence ID" value="CDO73400.1"/>
    <property type="molecule type" value="Genomic_DNA"/>
</dbReference>
<proteinExistence type="predicted"/>
<dbReference type="OrthoDB" id="2679825at2759"/>
<comment type="caution">
    <text evidence="1">The sequence shown here is derived from an EMBL/GenBank/DDBJ whole genome shotgun (WGS) entry which is preliminary data.</text>
</comment>
<gene>
    <name evidence="1" type="ORF">BN946_scf185013.g34</name>
</gene>
<dbReference type="InterPro" id="IPR054208">
    <property type="entry name" value="DUF6914"/>
</dbReference>
<keyword evidence="2" id="KW-1185">Reference proteome</keyword>
<organism evidence="1 2">
    <name type="scientific">Pycnoporus cinnabarinus</name>
    <name type="common">Cinnabar-red polypore</name>
    <name type="synonym">Trametes cinnabarina</name>
    <dbReference type="NCBI Taxonomy" id="5643"/>
    <lineage>
        <taxon>Eukaryota</taxon>
        <taxon>Fungi</taxon>
        <taxon>Dikarya</taxon>
        <taxon>Basidiomycota</taxon>
        <taxon>Agaricomycotina</taxon>
        <taxon>Agaricomycetes</taxon>
        <taxon>Polyporales</taxon>
        <taxon>Polyporaceae</taxon>
        <taxon>Trametes</taxon>
    </lineage>
</organism>
<name>A0A060SGA1_PYCCI</name>
<accession>A0A060SGA1</accession>
<sequence>MGSSRDKYRLYLAMYDNSRAVGAGYPTQIHWALLVGPKHEDPDSLQKTHVRYHATNYTRSGRWEFERRPVECVRSPSMLGRILLGKVDRADLANLERMLADPRRIKAGQPHWNCWKWVEEALSDLVQKGVLYVRARGGLDVRHLLTYGQRFSAEIVARELNAGYGLPITIAYTGPERYVRAVLRLCILAEERP</sequence>
<evidence type="ECO:0000313" key="2">
    <source>
        <dbReference type="Proteomes" id="UP000029665"/>
    </source>
</evidence>
<dbReference type="HOGENOM" id="CLU_1517691_0_0_1"/>
<protein>
    <submittedName>
        <fullName evidence="1">Uncharacterized protein</fullName>
    </submittedName>
</protein>
<dbReference type="Proteomes" id="UP000029665">
    <property type="component" value="Unassembled WGS sequence"/>
</dbReference>
<evidence type="ECO:0000313" key="1">
    <source>
        <dbReference type="EMBL" id="CDO73400.1"/>
    </source>
</evidence>
<dbReference type="OMA" id="LYLAMYD"/>
<dbReference type="AlphaFoldDB" id="A0A060SGA1"/>